<evidence type="ECO:0000313" key="8">
    <source>
        <dbReference type="Proteomes" id="UP000215509"/>
    </source>
</evidence>
<dbReference type="GO" id="GO:0016655">
    <property type="term" value="F:oxidoreductase activity, acting on NAD(P)H, quinone or similar compound as acceptor"/>
    <property type="evidence" value="ECO:0007669"/>
    <property type="project" value="UniProtKB-UniRule"/>
</dbReference>
<feature type="transmembrane region" description="Helical" evidence="5">
    <location>
        <begin position="85"/>
        <end position="107"/>
    </location>
</feature>
<feature type="transmembrane region" description="Helical" evidence="5">
    <location>
        <begin position="248"/>
        <end position="269"/>
    </location>
</feature>
<evidence type="ECO:0000256" key="5">
    <source>
        <dbReference type="HAMAP-Rule" id="MF_01350"/>
    </source>
</evidence>
<name>A0A229UU19_9BACL</name>
<protein>
    <recommendedName>
        <fullName evidence="5">NADH-quinone oxidoreductase subunit H</fullName>
        <ecNumber evidence="5">7.1.1.-</ecNumber>
    </recommendedName>
    <alternativeName>
        <fullName evidence="5">NADH dehydrogenase I subunit H</fullName>
    </alternativeName>
    <alternativeName>
        <fullName evidence="5">NDH-1 subunit H</fullName>
    </alternativeName>
</protein>
<keyword evidence="4 5" id="KW-0472">Membrane</keyword>
<keyword evidence="2 5" id="KW-0812">Transmembrane</keyword>
<dbReference type="InterPro" id="IPR001694">
    <property type="entry name" value="NADH_UbQ_OxRdtase_su1/FPO"/>
</dbReference>
<dbReference type="Proteomes" id="UP000215509">
    <property type="component" value="Unassembled WGS sequence"/>
</dbReference>
<evidence type="ECO:0000256" key="6">
    <source>
        <dbReference type="RuleBase" id="RU000471"/>
    </source>
</evidence>
<dbReference type="InterPro" id="IPR018086">
    <property type="entry name" value="NADH_UbQ_OxRdtase_su1_CS"/>
</dbReference>
<feature type="transmembrane region" description="Helical" evidence="5">
    <location>
        <begin position="161"/>
        <end position="183"/>
    </location>
</feature>
<dbReference type="RefSeq" id="WP_094014856.1">
    <property type="nucleotide sequence ID" value="NZ_NMQW01000015.1"/>
</dbReference>
<keyword evidence="5" id="KW-0830">Ubiquinone</keyword>
<accession>A0A229UU19</accession>
<dbReference type="GO" id="GO:0009060">
    <property type="term" value="P:aerobic respiration"/>
    <property type="evidence" value="ECO:0007669"/>
    <property type="project" value="TreeGrafter"/>
</dbReference>
<keyword evidence="3 5" id="KW-1133">Transmembrane helix</keyword>
<gene>
    <name evidence="5" type="primary">nuoH</name>
    <name evidence="7" type="ORF">CF651_10740</name>
</gene>
<evidence type="ECO:0000256" key="2">
    <source>
        <dbReference type="ARBA" id="ARBA00022692"/>
    </source>
</evidence>
<feature type="transmembrane region" description="Helical" evidence="5">
    <location>
        <begin position="275"/>
        <end position="296"/>
    </location>
</feature>
<feature type="transmembrane region" description="Helical" evidence="5">
    <location>
        <begin position="195"/>
        <end position="213"/>
    </location>
</feature>
<sequence>MVELLQQQLTWTNFAILFAWGVVMLLVILGFVTYAIYFERKVIGWMQLRIGPNRTGPLGLLQSVADVTKLLIKEDTIPRKAERELFILAPVITFIPSFAVCAVIPFTDKLMSTNMNVGLLYYVALSGISTIGIVLGGWASNNKYALLGGMRSAAQMISYEIPLVISVIGVIMTSGSLNLNVIAQQQAGGFWHWNFLPQIIGFVVFVIAGVSELNRTPFDLPEAESELVAGYHVEYSGFRFAFFMLAEYVYVFAIAGLTTTLFLGGWHAPFPFLDFIPGIVWFVLKFAAIVFFLFWIRATLPRIRVDQLMGLGWKVLLPLALVNIFVTAIYMSIGPMLSVYFYK</sequence>
<comment type="subcellular location">
    <subcellularLocation>
        <location evidence="5 6">Cell membrane</location>
        <topology evidence="5 6">Multi-pass membrane protein</topology>
    </subcellularLocation>
    <subcellularLocation>
        <location evidence="1">Membrane</location>
        <topology evidence="1">Multi-pass membrane protein</topology>
    </subcellularLocation>
</comment>
<comment type="similarity">
    <text evidence="5 6">Belongs to the complex I subunit 1 family.</text>
</comment>
<proteinExistence type="inferred from homology"/>
<dbReference type="PANTHER" id="PTHR11432:SF3">
    <property type="entry name" value="NADH-UBIQUINONE OXIDOREDUCTASE CHAIN 1"/>
    <property type="match status" value="1"/>
</dbReference>
<dbReference type="HAMAP" id="MF_01350">
    <property type="entry name" value="NDH1_NuoH"/>
    <property type="match status" value="1"/>
</dbReference>
<dbReference type="EC" id="7.1.1.-" evidence="5"/>
<comment type="caution">
    <text evidence="7">The sequence shown here is derived from an EMBL/GenBank/DDBJ whole genome shotgun (WGS) entry which is preliminary data.</text>
</comment>
<dbReference type="Pfam" id="PF00146">
    <property type="entry name" value="NADHdh"/>
    <property type="match status" value="1"/>
</dbReference>
<dbReference type="PROSITE" id="PS00668">
    <property type="entry name" value="COMPLEX1_ND1_2"/>
    <property type="match status" value="1"/>
</dbReference>
<keyword evidence="5" id="KW-1278">Translocase</keyword>
<keyword evidence="5" id="KW-1003">Cell membrane</keyword>
<dbReference type="AlphaFoldDB" id="A0A229UU19"/>
<comment type="catalytic activity">
    <reaction evidence="5">
        <text>a quinone + NADH + 5 H(+)(in) = a quinol + NAD(+) + 4 H(+)(out)</text>
        <dbReference type="Rhea" id="RHEA:57888"/>
        <dbReference type="ChEBI" id="CHEBI:15378"/>
        <dbReference type="ChEBI" id="CHEBI:24646"/>
        <dbReference type="ChEBI" id="CHEBI:57540"/>
        <dbReference type="ChEBI" id="CHEBI:57945"/>
        <dbReference type="ChEBI" id="CHEBI:132124"/>
    </reaction>
</comment>
<dbReference type="NCBIfam" id="NF004741">
    <property type="entry name" value="PRK06076.1-2"/>
    <property type="match status" value="1"/>
</dbReference>
<keyword evidence="5 6" id="KW-0520">NAD</keyword>
<evidence type="ECO:0000256" key="4">
    <source>
        <dbReference type="ARBA" id="ARBA00023136"/>
    </source>
</evidence>
<comment type="subunit">
    <text evidence="5">NDH-1 is composed of 14 different subunits. Subunits NuoA, H, J, K, L, M, N constitute the membrane sector of the complex.</text>
</comment>
<dbReference type="EMBL" id="NMQW01000015">
    <property type="protein sequence ID" value="OXM86399.1"/>
    <property type="molecule type" value="Genomic_DNA"/>
</dbReference>
<evidence type="ECO:0000313" key="7">
    <source>
        <dbReference type="EMBL" id="OXM86399.1"/>
    </source>
</evidence>
<keyword evidence="8" id="KW-1185">Reference proteome</keyword>
<evidence type="ECO:0000256" key="1">
    <source>
        <dbReference type="ARBA" id="ARBA00004141"/>
    </source>
</evidence>
<dbReference type="GO" id="GO:0005886">
    <property type="term" value="C:plasma membrane"/>
    <property type="evidence" value="ECO:0007669"/>
    <property type="project" value="UniProtKB-SubCell"/>
</dbReference>
<feature type="transmembrane region" description="Helical" evidence="5">
    <location>
        <begin position="119"/>
        <end position="140"/>
    </location>
</feature>
<dbReference type="OrthoDB" id="9803734at2"/>
<comment type="function">
    <text evidence="5">NDH-1 shuttles electrons from NADH, via FMN and iron-sulfur (Fe-S) centers, to quinones in the respiratory chain. The immediate electron acceptor for the enzyme in this species is believed to be ubiquinone. Couples the redox reaction to proton translocation (for every two electrons transferred, four hydrogen ions are translocated across the cytoplasmic membrane), and thus conserves the redox energy in a proton gradient. This subunit may bind ubiquinone.</text>
</comment>
<keyword evidence="5" id="KW-0874">Quinone</keyword>
<feature type="transmembrane region" description="Helical" evidence="5">
    <location>
        <begin position="316"/>
        <end position="342"/>
    </location>
</feature>
<evidence type="ECO:0000256" key="3">
    <source>
        <dbReference type="ARBA" id="ARBA00022989"/>
    </source>
</evidence>
<dbReference type="PANTHER" id="PTHR11432">
    <property type="entry name" value="NADH DEHYDROGENASE SUBUNIT 1"/>
    <property type="match status" value="1"/>
</dbReference>
<dbReference type="GO" id="GO:0048038">
    <property type="term" value="F:quinone binding"/>
    <property type="evidence" value="ECO:0007669"/>
    <property type="project" value="UniProtKB-KW"/>
</dbReference>
<feature type="transmembrane region" description="Helical" evidence="5">
    <location>
        <begin position="14"/>
        <end position="37"/>
    </location>
</feature>
<organism evidence="7 8">
    <name type="scientific">Paenibacillus rigui</name>
    <dbReference type="NCBI Taxonomy" id="554312"/>
    <lineage>
        <taxon>Bacteria</taxon>
        <taxon>Bacillati</taxon>
        <taxon>Bacillota</taxon>
        <taxon>Bacilli</taxon>
        <taxon>Bacillales</taxon>
        <taxon>Paenibacillaceae</taxon>
        <taxon>Paenibacillus</taxon>
    </lineage>
</organism>
<dbReference type="GO" id="GO:0003954">
    <property type="term" value="F:NADH dehydrogenase activity"/>
    <property type="evidence" value="ECO:0007669"/>
    <property type="project" value="TreeGrafter"/>
</dbReference>
<reference evidence="7 8" key="1">
    <citation type="submission" date="2017-07" db="EMBL/GenBank/DDBJ databases">
        <title>Genome sequencing and assembly of Paenibacillus rigui.</title>
        <authorList>
            <person name="Mayilraj S."/>
        </authorList>
    </citation>
    <scope>NUCLEOTIDE SEQUENCE [LARGE SCALE GENOMIC DNA]</scope>
    <source>
        <strain evidence="7 8">JCM 16352</strain>
    </source>
</reference>